<keyword evidence="1" id="KW-0472">Membrane</keyword>
<evidence type="ECO:0008006" key="4">
    <source>
        <dbReference type="Google" id="ProtNLM"/>
    </source>
</evidence>
<protein>
    <recommendedName>
        <fullName evidence="4">Integral membrane protein</fullName>
    </recommendedName>
</protein>
<evidence type="ECO:0000313" key="2">
    <source>
        <dbReference type="EMBL" id="GAA0228121.1"/>
    </source>
</evidence>
<gene>
    <name evidence="2" type="ORF">GCM10010492_28200</name>
</gene>
<keyword evidence="3" id="KW-1185">Reference proteome</keyword>
<keyword evidence="1" id="KW-0812">Transmembrane</keyword>
<evidence type="ECO:0000313" key="3">
    <source>
        <dbReference type="Proteomes" id="UP001500416"/>
    </source>
</evidence>
<evidence type="ECO:0000256" key="1">
    <source>
        <dbReference type="SAM" id="Phobius"/>
    </source>
</evidence>
<feature type="transmembrane region" description="Helical" evidence="1">
    <location>
        <begin position="16"/>
        <end position="38"/>
    </location>
</feature>
<dbReference type="EMBL" id="BAAABU010000004">
    <property type="protein sequence ID" value="GAA0228121.1"/>
    <property type="molecule type" value="Genomic_DNA"/>
</dbReference>
<reference evidence="2 3" key="1">
    <citation type="journal article" date="2019" name="Int. J. Syst. Evol. Microbiol.">
        <title>The Global Catalogue of Microorganisms (GCM) 10K type strain sequencing project: providing services to taxonomists for standard genome sequencing and annotation.</title>
        <authorList>
            <consortium name="The Broad Institute Genomics Platform"/>
            <consortium name="The Broad Institute Genome Sequencing Center for Infectious Disease"/>
            <person name="Wu L."/>
            <person name="Ma J."/>
        </authorList>
    </citation>
    <scope>NUCLEOTIDE SEQUENCE [LARGE SCALE GENOMIC DNA]</scope>
    <source>
        <strain evidence="2 3">JCM 3380</strain>
    </source>
</reference>
<organism evidence="2 3">
    <name type="scientific">Saccharothrix mutabilis subsp. mutabilis</name>
    <dbReference type="NCBI Taxonomy" id="66855"/>
    <lineage>
        <taxon>Bacteria</taxon>
        <taxon>Bacillati</taxon>
        <taxon>Actinomycetota</taxon>
        <taxon>Actinomycetes</taxon>
        <taxon>Pseudonocardiales</taxon>
        <taxon>Pseudonocardiaceae</taxon>
        <taxon>Saccharothrix</taxon>
    </lineage>
</organism>
<feature type="transmembrane region" description="Helical" evidence="1">
    <location>
        <begin position="59"/>
        <end position="79"/>
    </location>
</feature>
<accession>A0ABN0TRE3</accession>
<name>A0ABN0TRE3_9PSEU</name>
<proteinExistence type="predicted"/>
<dbReference type="Proteomes" id="UP001500416">
    <property type="component" value="Unassembled WGS sequence"/>
</dbReference>
<keyword evidence="1" id="KW-1133">Transmembrane helix</keyword>
<comment type="caution">
    <text evidence="2">The sequence shown here is derived from an EMBL/GenBank/DDBJ whole genome shotgun (WGS) entry which is preliminary data.</text>
</comment>
<sequence length="102" mass="10832">MRTVTTVPGLHQPKRAIVAGVEVVAVVALAFAVVWCWNRGVLRYSYPVADGAPLESTRYLGNWVGAAIGLATLAGVLLLDAGRQVVLAVRARGRKQVDPPDV</sequence>